<dbReference type="CDD" id="cd19531">
    <property type="entry name" value="LCL_NRPS-like"/>
    <property type="match status" value="1"/>
</dbReference>
<keyword evidence="4" id="KW-1185">Reference proteome</keyword>
<organism evidence="3 4">
    <name type="scientific">Frateuria flava</name>
    <dbReference type="NCBI Taxonomy" id="2821489"/>
    <lineage>
        <taxon>Bacteria</taxon>
        <taxon>Pseudomonadati</taxon>
        <taxon>Pseudomonadota</taxon>
        <taxon>Gammaproteobacteria</taxon>
        <taxon>Lysobacterales</taxon>
        <taxon>Rhodanobacteraceae</taxon>
        <taxon>Frateuria</taxon>
    </lineage>
</organism>
<name>A0ABS4DJF2_9GAMM</name>
<comment type="caution">
    <text evidence="3">The sequence shown here is derived from an EMBL/GenBank/DDBJ whole genome shotgun (WGS) entry which is preliminary data.</text>
</comment>
<evidence type="ECO:0000259" key="2">
    <source>
        <dbReference type="Pfam" id="PF18563"/>
    </source>
</evidence>
<feature type="domain" description="Condensation" evidence="1">
    <location>
        <begin position="73"/>
        <end position="504"/>
    </location>
</feature>
<evidence type="ECO:0000313" key="3">
    <source>
        <dbReference type="EMBL" id="MBP1473181.1"/>
    </source>
</evidence>
<evidence type="ECO:0000313" key="4">
    <source>
        <dbReference type="Proteomes" id="UP000823790"/>
    </source>
</evidence>
<dbReference type="InterPro" id="IPR041464">
    <property type="entry name" value="TubC_N"/>
</dbReference>
<dbReference type="Gene3D" id="3.30.559.10">
    <property type="entry name" value="Chloramphenicol acetyltransferase-like domain"/>
    <property type="match status" value="1"/>
</dbReference>
<dbReference type="PANTHER" id="PTHR45398:SF1">
    <property type="entry name" value="ENZYME, PUTATIVE (JCVI)-RELATED"/>
    <property type="match status" value="1"/>
</dbReference>
<dbReference type="Gene3D" id="3.30.559.30">
    <property type="entry name" value="Nonribosomal peptide synthetase, condensation domain"/>
    <property type="match status" value="1"/>
</dbReference>
<gene>
    <name evidence="3" type="ORF">J7I44_02660</name>
</gene>
<evidence type="ECO:0000259" key="1">
    <source>
        <dbReference type="Pfam" id="PF00668"/>
    </source>
</evidence>
<dbReference type="Pfam" id="PF18563">
    <property type="entry name" value="TubC_N"/>
    <property type="match status" value="1"/>
</dbReference>
<dbReference type="RefSeq" id="WP_245187880.1">
    <property type="nucleotide sequence ID" value="NZ_JAGJRS010000006.1"/>
</dbReference>
<accession>A0ABS4DJF2</accession>
<dbReference type="Gene3D" id="1.10.10.1830">
    <property type="entry name" value="Non-ribosomal peptide synthase, adenylation domain"/>
    <property type="match status" value="1"/>
</dbReference>
<proteinExistence type="predicted"/>
<dbReference type="PANTHER" id="PTHR45398">
    <property type="match status" value="1"/>
</dbReference>
<protein>
    <submittedName>
        <fullName evidence="3">Non-ribosomal peptide synthetase</fullName>
    </submittedName>
</protein>
<feature type="non-terminal residue" evidence="3">
    <location>
        <position position="526"/>
    </location>
</feature>
<dbReference type="Pfam" id="PF00668">
    <property type="entry name" value="Condensation"/>
    <property type="match status" value="1"/>
</dbReference>
<dbReference type="EMBL" id="JAGJRS010000006">
    <property type="protein sequence ID" value="MBP1473181.1"/>
    <property type="molecule type" value="Genomic_DNA"/>
</dbReference>
<dbReference type="InterPro" id="IPR044894">
    <property type="entry name" value="TubC_N_sf"/>
</dbReference>
<sequence length="526" mass="57773">MSVVALVAGLRERGVRLHLDQGRLKVGAPKGVLTDELLAQIRGHRDAITALLQEARDSDRAAIPVRQVRSPCVLSHAQRRLWFIDQLEGANAVYSIPAALRLRGPLEVAALHAAIQDIVDRHETLRTTFRVVSGEPMQVIAERQSIDLPVDDALETELAGRLEAFAGDPFDLAAGPLLRVRLLRLAADEHVLLTNMHHIISDGWSINVMTAELAHFYRARTGGRHDSLPPLPIQYGDFAQWQHENASLPRQLAYWCEQLADLPPLLALPTDRPRPPVQGADGASHDFLLPPRLAEALRSLGQARGATLFMTLLAAFKVVLARYANQDDIAVGTPIANRTRPELEGLIGFFVNTLVLRSRVAPEQTFEQLLDAVRSTALAAYEHQDLPFEQLVEALNPARSPSQTPLFQVMFALQNESAGEEESLAGLELSLVGDVSSFAKFDLQLHLQDSAAGIGGRLVYRTDLFDAATVARLAGHYRTLLEAVVAAPQARLSALEMVPPDERVRLRELCGERAAIATDRCLPQLF</sequence>
<feature type="domain" description="TubC N-terminal docking" evidence="2">
    <location>
        <begin position="3"/>
        <end position="54"/>
    </location>
</feature>
<dbReference type="SUPFAM" id="SSF52777">
    <property type="entry name" value="CoA-dependent acyltransferases"/>
    <property type="match status" value="2"/>
</dbReference>
<dbReference type="InterPro" id="IPR023213">
    <property type="entry name" value="CAT-like_dom_sf"/>
</dbReference>
<dbReference type="InterPro" id="IPR001242">
    <property type="entry name" value="Condensation_dom"/>
</dbReference>
<dbReference type="Proteomes" id="UP000823790">
    <property type="component" value="Unassembled WGS sequence"/>
</dbReference>
<reference evidence="3 4" key="1">
    <citation type="submission" date="2021-04" db="EMBL/GenBank/DDBJ databases">
        <authorList>
            <person name="Huq M.A."/>
        </authorList>
    </citation>
    <scope>NUCLEOTIDE SEQUENCE [LARGE SCALE GENOMIC DNA]</scope>
    <source>
        <strain evidence="3 4">MAH-13</strain>
    </source>
</reference>